<dbReference type="GO" id="GO:0032981">
    <property type="term" value="P:mitochondrial respiratory chain complex I assembly"/>
    <property type="evidence" value="ECO:0007669"/>
    <property type="project" value="TreeGrafter"/>
</dbReference>
<evidence type="ECO:0000256" key="1">
    <source>
        <dbReference type="ARBA" id="ARBA00004448"/>
    </source>
</evidence>
<comment type="subunit">
    <text evidence="9">Interacts with OXA1L; promoting cotranslational quality control in mitochondria.</text>
</comment>
<evidence type="ECO:0000256" key="2">
    <source>
        <dbReference type="ARBA" id="ARBA00022692"/>
    </source>
</evidence>
<evidence type="ECO:0000256" key="4">
    <source>
        <dbReference type="ARBA" id="ARBA00022989"/>
    </source>
</evidence>
<dbReference type="Proteomes" id="UP000030759">
    <property type="component" value="Unassembled WGS sequence"/>
</dbReference>
<keyword evidence="6 11" id="KW-0472">Membrane</keyword>
<dbReference type="AlphaFoldDB" id="A0A061IB23"/>
<evidence type="ECO:0000313" key="12">
    <source>
        <dbReference type="EMBL" id="ERE80110.1"/>
    </source>
</evidence>
<dbReference type="PANTHER" id="PTHR16296:SF4">
    <property type="entry name" value="TRANSMEMBRANE PROTEIN 126A"/>
    <property type="match status" value="1"/>
</dbReference>
<sequence length="368" mass="40534">MAASKPQACSEFGDTGVLLKEAREAPQDIKMAIYTYGQLIPSLGDAKFRPMISEIIEKQLEYYKKPTLNIYGTLYFGTTSAMSGLVANIIFRNSFKVQHEALKTCVYLTTLPFLATIITYKLFVTDALHSGNLSKENCIMRSVLIGVGCGILYPSALAFRKNGHLAVKSKMENHKESAIKDDLISNIISRKVKQLPESERNLLEYGSAYVGLNAGFSGLIANSLFRRILHVTQARLASSLPMAVMPFLTATLTYVNFLSYPLSTGDLNCETCAMTRGALVGFGMGGVYPILLAIPMNGGLAARYESSPLPRRGNILNYWITVSKPVCRKMVFPILLQTVFAAYLGSRQYRLLIKALQLPEPGLENSLI</sequence>
<evidence type="ECO:0000256" key="10">
    <source>
        <dbReference type="ARBA" id="ARBA00045919"/>
    </source>
</evidence>
<feature type="transmembrane region" description="Helical" evidence="11">
    <location>
        <begin position="236"/>
        <end position="257"/>
    </location>
</feature>
<keyword evidence="5" id="KW-0496">Mitochondrion</keyword>
<gene>
    <name evidence="12" type="ORF">H671_3g9106</name>
</gene>
<dbReference type="Pfam" id="PF07114">
    <property type="entry name" value="TMEM126"/>
    <property type="match status" value="2"/>
</dbReference>
<evidence type="ECO:0000256" key="3">
    <source>
        <dbReference type="ARBA" id="ARBA00022792"/>
    </source>
</evidence>
<evidence type="ECO:0000256" key="7">
    <source>
        <dbReference type="ARBA" id="ARBA00038018"/>
    </source>
</evidence>
<dbReference type="EMBL" id="KE671532">
    <property type="protein sequence ID" value="ERE80110.1"/>
    <property type="molecule type" value="Genomic_DNA"/>
</dbReference>
<keyword evidence="3" id="KW-0999">Mitochondrion inner membrane</keyword>
<comment type="similarity">
    <text evidence="7">Belongs to the TMEM126 family.</text>
</comment>
<reference evidence="13" key="1">
    <citation type="journal article" date="2013" name="Nat. Biotechnol.">
        <title>Chinese hamster genome sequenced from sorted chromosomes.</title>
        <authorList>
            <person name="Brinkrolf K."/>
            <person name="Rupp O."/>
            <person name="Laux H."/>
            <person name="Kollin F."/>
            <person name="Ernst W."/>
            <person name="Linke B."/>
            <person name="Kofler R."/>
            <person name="Romand S."/>
            <person name="Hesse F."/>
            <person name="Budach W.E."/>
            <person name="Galosy S."/>
            <person name="Muller D."/>
            <person name="Noll T."/>
            <person name="Wienberg J."/>
            <person name="Jostock T."/>
            <person name="Leonard M."/>
            <person name="Grillari J."/>
            <person name="Tauch A."/>
            <person name="Goesmann A."/>
            <person name="Helk B."/>
            <person name="Mott J.E."/>
            <person name="Puhler A."/>
            <person name="Borth N."/>
        </authorList>
    </citation>
    <scope>NUCLEOTIDE SEQUENCE [LARGE SCALE GENOMIC DNA]</scope>
    <source>
        <strain evidence="13">17A/GY</strain>
    </source>
</reference>
<keyword evidence="2 11" id="KW-0812">Transmembrane</keyword>
<evidence type="ECO:0000256" key="8">
    <source>
        <dbReference type="ARBA" id="ARBA00039469"/>
    </source>
</evidence>
<evidence type="ECO:0000256" key="6">
    <source>
        <dbReference type="ARBA" id="ARBA00023136"/>
    </source>
</evidence>
<feature type="transmembrane region" description="Helical" evidence="11">
    <location>
        <begin position="104"/>
        <end position="123"/>
    </location>
</feature>
<evidence type="ECO:0000256" key="5">
    <source>
        <dbReference type="ARBA" id="ARBA00023128"/>
    </source>
</evidence>
<protein>
    <recommendedName>
        <fullName evidence="8">Transmembrane protein 126A</fullName>
    </recommendedName>
</protein>
<feature type="transmembrane region" description="Helical" evidence="11">
    <location>
        <begin position="70"/>
        <end position="92"/>
    </location>
</feature>
<evidence type="ECO:0000313" key="13">
    <source>
        <dbReference type="Proteomes" id="UP000030759"/>
    </source>
</evidence>
<evidence type="ECO:0000256" key="11">
    <source>
        <dbReference type="SAM" id="Phobius"/>
    </source>
</evidence>
<comment type="function">
    <text evidence="10">Protein required for the cotranslational protein quality control in the inner membrane of the mitochondria. Associates with newly synthesized polypeptides and may act as a chaperone that cooperates with OXA1L for the insertion of newly synthesized mitochondrial proteins into the inner membrane. Required for the assembly of the ND4 module of mitochondrial complex I.</text>
</comment>
<dbReference type="PANTHER" id="PTHR16296">
    <property type="entry name" value="UNCHARACTERIZED HYPOTHALAMUS PROTEIN HT007"/>
    <property type="match status" value="1"/>
</dbReference>
<evidence type="ECO:0000256" key="9">
    <source>
        <dbReference type="ARBA" id="ARBA00044764"/>
    </source>
</evidence>
<comment type="subcellular location">
    <subcellularLocation>
        <location evidence="1">Mitochondrion inner membrane</location>
        <topology evidence="1">Multi-pass membrane protein</topology>
    </subcellularLocation>
</comment>
<proteinExistence type="inferred from homology"/>
<accession>A0A061IB23</accession>
<feature type="transmembrane region" description="Helical" evidence="11">
    <location>
        <begin position="277"/>
        <end position="302"/>
    </location>
</feature>
<feature type="transmembrane region" description="Helical" evidence="11">
    <location>
        <begin position="143"/>
        <end position="160"/>
    </location>
</feature>
<keyword evidence="4 11" id="KW-1133">Transmembrane helix</keyword>
<dbReference type="GO" id="GO:0005743">
    <property type="term" value="C:mitochondrial inner membrane"/>
    <property type="evidence" value="ECO:0007669"/>
    <property type="project" value="UniProtKB-SubCell"/>
</dbReference>
<organism evidence="12 13">
    <name type="scientific">Cricetulus griseus</name>
    <name type="common">Chinese hamster</name>
    <name type="synonym">Cricetulus barabensis griseus</name>
    <dbReference type="NCBI Taxonomy" id="10029"/>
    <lineage>
        <taxon>Eukaryota</taxon>
        <taxon>Metazoa</taxon>
        <taxon>Chordata</taxon>
        <taxon>Craniata</taxon>
        <taxon>Vertebrata</taxon>
        <taxon>Euteleostomi</taxon>
        <taxon>Mammalia</taxon>
        <taxon>Eutheria</taxon>
        <taxon>Euarchontoglires</taxon>
        <taxon>Glires</taxon>
        <taxon>Rodentia</taxon>
        <taxon>Myomorpha</taxon>
        <taxon>Muroidea</taxon>
        <taxon>Cricetidae</taxon>
        <taxon>Cricetinae</taxon>
        <taxon>Cricetulus</taxon>
    </lineage>
</organism>
<name>A0A061IB23_CRIGR</name>
<dbReference type="InterPro" id="IPR009801">
    <property type="entry name" value="TMEM126"/>
</dbReference>